<dbReference type="InterPro" id="IPR019243">
    <property type="entry name" value="DUF2202"/>
</dbReference>
<accession>A0A644XLK3</accession>
<dbReference type="InterPro" id="IPR012347">
    <property type="entry name" value="Ferritin-like"/>
</dbReference>
<dbReference type="CDD" id="cd01048">
    <property type="entry name" value="Ferritin_like_AB2"/>
    <property type="match status" value="1"/>
</dbReference>
<sequence>MKKWLRTAAMSTAVLMIVFTAAYAVNSGYGSSAVEENKTYNLDQMLPYAIEDEYLARARYSSDIEKFGAQRPFTNILEAENMHIMLLKPLFEKYNVAVPEDIAMQYITVPDSLLGAMKAGIEGESNNMHMYDIFLKQTLPDDVRSVFTVLRNAAEHHLHAFQRNAGRLEGSFSGRNRQ</sequence>
<dbReference type="SUPFAM" id="SSF47240">
    <property type="entry name" value="Ferritin-like"/>
    <property type="match status" value="1"/>
</dbReference>
<dbReference type="EMBL" id="VSSQ01002366">
    <property type="protein sequence ID" value="MPM14974.1"/>
    <property type="molecule type" value="Genomic_DNA"/>
</dbReference>
<proteinExistence type="predicted"/>
<dbReference type="InterPro" id="IPR009078">
    <property type="entry name" value="Ferritin-like_SF"/>
</dbReference>
<reference evidence="1" key="1">
    <citation type="submission" date="2019-08" db="EMBL/GenBank/DDBJ databases">
        <authorList>
            <person name="Kucharzyk K."/>
            <person name="Murdoch R.W."/>
            <person name="Higgins S."/>
            <person name="Loffler F."/>
        </authorList>
    </citation>
    <scope>NUCLEOTIDE SEQUENCE</scope>
</reference>
<gene>
    <name evidence="1" type="ORF">SDC9_61338</name>
</gene>
<evidence type="ECO:0000313" key="1">
    <source>
        <dbReference type="EMBL" id="MPM14974.1"/>
    </source>
</evidence>
<comment type="caution">
    <text evidence="1">The sequence shown here is derived from an EMBL/GenBank/DDBJ whole genome shotgun (WGS) entry which is preliminary data.</text>
</comment>
<protein>
    <recommendedName>
        <fullName evidence="2">DUF2202 domain-containing protein</fullName>
    </recommendedName>
</protein>
<organism evidence="1">
    <name type="scientific">bioreactor metagenome</name>
    <dbReference type="NCBI Taxonomy" id="1076179"/>
    <lineage>
        <taxon>unclassified sequences</taxon>
        <taxon>metagenomes</taxon>
        <taxon>ecological metagenomes</taxon>
    </lineage>
</organism>
<dbReference type="Gene3D" id="1.20.1260.10">
    <property type="match status" value="1"/>
</dbReference>
<name>A0A644XLK3_9ZZZZ</name>
<dbReference type="AlphaFoldDB" id="A0A644XLK3"/>
<evidence type="ECO:0008006" key="2">
    <source>
        <dbReference type="Google" id="ProtNLM"/>
    </source>
</evidence>